<dbReference type="InterPro" id="IPR018641">
    <property type="entry name" value="Trfase_1_rSAM/seldom-assoc"/>
</dbReference>
<dbReference type="NCBIfam" id="TIGR04282">
    <property type="entry name" value="glyco_like_cofC"/>
    <property type="match status" value="1"/>
</dbReference>
<evidence type="ECO:0000313" key="1">
    <source>
        <dbReference type="EMBL" id="MCI1187706.1"/>
    </source>
</evidence>
<dbReference type="InterPro" id="IPR029044">
    <property type="entry name" value="Nucleotide-diphossugar_trans"/>
</dbReference>
<name>A0A9X1VJV4_9BACT</name>
<reference evidence="1" key="1">
    <citation type="submission" date="2022-03" db="EMBL/GenBank/DDBJ databases">
        <title>Bacterial whole genome sequence for Hymenobacter sp. DH14.</title>
        <authorList>
            <person name="Le V."/>
        </authorList>
    </citation>
    <scope>NUCLEOTIDE SEQUENCE</scope>
    <source>
        <strain evidence="1">DH14</strain>
    </source>
</reference>
<gene>
    <name evidence="1" type="ORF">MON38_09755</name>
</gene>
<dbReference type="AlphaFoldDB" id="A0A9X1VJV4"/>
<dbReference type="Proteomes" id="UP001139193">
    <property type="component" value="Unassembled WGS sequence"/>
</dbReference>
<dbReference type="PANTHER" id="PTHR36529:SF1">
    <property type="entry name" value="GLYCOSYLTRANSFERASE"/>
    <property type="match status" value="1"/>
</dbReference>
<accession>A0A9X1VJV4</accession>
<dbReference type="PANTHER" id="PTHR36529">
    <property type="entry name" value="SLL1095 PROTEIN"/>
    <property type="match status" value="1"/>
</dbReference>
<protein>
    <submittedName>
        <fullName evidence="1">TIGR04282 family arsenosugar biosynthesis glycosyltransferase</fullName>
    </submittedName>
</protein>
<evidence type="ECO:0000313" key="2">
    <source>
        <dbReference type="Proteomes" id="UP001139193"/>
    </source>
</evidence>
<proteinExistence type="predicted"/>
<keyword evidence="2" id="KW-1185">Reference proteome</keyword>
<dbReference type="RefSeq" id="WP_241935966.1">
    <property type="nucleotide sequence ID" value="NZ_JALBGC010000002.1"/>
</dbReference>
<dbReference type="SUPFAM" id="SSF53448">
    <property type="entry name" value="Nucleotide-diphospho-sugar transferases"/>
    <property type="match status" value="1"/>
</dbReference>
<sequence length="226" mass="23383">MSNFTAAKQALKPADCHLLVFARVPALGRVKSRLAAGVGQPAALAVYRELLAITNTSIVEAGVPATVWLADTAAAEPTAAEAREWAAHAACCQPEGDLGERMTAAFAAAFAAGAGRVAIIGTDCPGLRASHLTEAFAALETADVVLGPATDGGYYLLGLREPRPELFQNKTWSTDSVLADTLADAQRLGLRAALLPELRDVDTAQDLAAWNATHPALAGSLAADNL</sequence>
<dbReference type="Pfam" id="PF09837">
    <property type="entry name" value="DUF2064"/>
    <property type="match status" value="1"/>
</dbReference>
<dbReference type="Gene3D" id="3.90.550.10">
    <property type="entry name" value="Spore Coat Polysaccharide Biosynthesis Protein SpsA, Chain A"/>
    <property type="match status" value="1"/>
</dbReference>
<dbReference type="EMBL" id="JALBGC010000002">
    <property type="protein sequence ID" value="MCI1187706.1"/>
    <property type="molecule type" value="Genomic_DNA"/>
</dbReference>
<comment type="caution">
    <text evidence="1">The sequence shown here is derived from an EMBL/GenBank/DDBJ whole genome shotgun (WGS) entry which is preliminary data.</text>
</comment>
<organism evidence="1 2">
    <name type="scientific">Hymenobacter cyanobacteriorum</name>
    <dbReference type="NCBI Taxonomy" id="2926463"/>
    <lineage>
        <taxon>Bacteria</taxon>
        <taxon>Pseudomonadati</taxon>
        <taxon>Bacteroidota</taxon>
        <taxon>Cytophagia</taxon>
        <taxon>Cytophagales</taxon>
        <taxon>Hymenobacteraceae</taxon>
        <taxon>Hymenobacter</taxon>
    </lineage>
</organism>